<evidence type="ECO:0000313" key="2">
    <source>
        <dbReference type="Proteomes" id="UP001470230"/>
    </source>
</evidence>
<dbReference type="Proteomes" id="UP001470230">
    <property type="component" value="Unassembled WGS sequence"/>
</dbReference>
<evidence type="ECO:0000313" key="1">
    <source>
        <dbReference type="EMBL" id="KAK8861019.1"/>
    </source>
</evidence>
<reference evidence="1 2" key="1">
    <citation type="submission" date="2024-04" db="EMBL/GenBank/DDBJ databases">
        <title>Tritrichomonas musculus Genome.</title>
        <authorList>
            <person name="Alves-Ferreira E."/>
            <person name="Grigg M."/>
            <person name="Lorenzi H."/>
            <person name="Galac M."/>
        </authorList>
    </citation>
    <scope>NUCLEOTIDE SEQUENCE [LARGE SCALE GENOMIC DNA]</scope>
    <source>
        <strain evidence="1 2">EAF2021</strain>
    </source>
</reference>
<name>A0ABR2IE71_9EUKA</name>
<comment type="caution">
    <text evidence="1">The sequence shown here is derived from an EMBL/GenBank/DDBJ whole genome shotgun (WGS) entry which is preliminary data.</text>
</comment>
<proteinExistence type="predicted"/>
<dbReference type="EMBL" id="JAPFFF010000018">
    <property type="protein sequence ID" value="KAK8861019.1"/>
    <property type="molecule type" value="Genomic_DNA"/>
</dbReference>
<keyword evidence="2" id="KW-1185">Reference proteome</keyword>
<protein>
    <submittedName>
        <fullName evidence="1">Uncharacterized protein</fullName>
    </submittedName>
</protein>
<gene>
    <name evidence="1" type="ORF">M9Y10_012711</name>
</gene>
<accession>A0ABR2IE71</accession>
<organism evidence="1 2">
    <name type="scientific">Tritrichomonas musculus</name>
    <dbReference type="NCBI Taxonomy" id="1915356"/>
    <lineage>
        <taxon>Eukaryota</taxon>
        <taxon>Metamonada</taxon>
        <taxon>Parabasalia</taxon>
        <taxon>Tritrichomonadida</taxon>
        <taxon>Tritrichomonadidae</taxon>
        <taxon>Tritrichomonas</taxon>
    </lineage>
</organism>
<sequence length="558" mass="64485">MIPNPSQELESYFPYSRTNEMKVINFLNTLTTIEFAFKMNKKKYKQLIKYFIDIKDEYPPNYFELPGIILLMQSFIAKLRLQTGVTKSPELKLLIRWPESITSRLLKISPKTVLKSLYQILYFSPNHSVAIPLLNQHPVFYIRMIIMQRHQNMILRRAVSNPIGLKLLAKKLSTQEFLREFSTNDLLKIPPLITTTDGDQYYAKINDSKLRIFTIVAESLIRSASMNNELDYLCLNGPKELLSLLKDIIISLASMNHLPQCIIPYISAISSRFSPSILGRIREPDSLIKAIKLFLLETPQLLDSVATMVIESPHVWHELSIYINDLPELNIAIRNYIPYMLQIDQEACFDFLTRIHTTDKAAVSAINFLKPFIPKSYLSIMNLSKSGELSFRVAAGIAASEDSLWIQLAQYFHGRDQYMSQFLDISTDLIISGNFYRALELLNYLSIYYSAGSKTINLAISEYIYQKYASFPLNCYAEQSLFAEVFGRVHKFSSSIIPVLQKMPKLTSKCLLLLIRFLWNAMKDDDPSFLIFRLKLFIKRIGTKKEPRQWTYEIIVNS</sequence>